<evidence type="ECO:0000256" key="1">
    <source>
        <dbReference type="SAM" id="MobiDB-lite"/>
    </source>
</evidence>
<dbReference type="EMBL" id="CADCTG010000112">
    <property type="protein sequence ID" value="CAA9230728.1"/>
    <property type="molecule type" value="Genomic_DNA"/>
</dbReference>
<organism evidence="2">
    <name type="scientific">uncultured Acetobacteraceae bacterium</name>
    <dbReference type="NCBI Taxonomy" id="169975"/>
    <lineage>
        <taxon>Bacteria</taxon>
        <taxon>Pseudomonadati</taxon>
        <taxon>Pseudomonadota</taxon>
        <taxon>Alphaproteobacteria</taxon>
        <taxon>Acetobacterales</taxon>
        <taxon>Acetobacteraceae</taxon>
        <taxon>environmental samples</taxon>
    </lineage>
</organism>
<name>A0A6J4HSE9_9PROT</name>
<accession>A0A6J4HSE9</accession>
<protein>
    <submittedName>
        <fullName evidence="2">Uncharacterized protein</fullName>
    </submittedName>
</protein>
<sequence length="40" mass="4287">MDVRSKEARFGSLPTRGEASGESPRGGPEGRSQGRAIENR</sequence>
<evidence type="ECO:0000313" key="2">
    <source>
        <dbReference type="EMBL" id="CAA9230728.1"/>
    </source>
</evidence>
<proteinExistence type="predicted"/>
<reference evidence="2" key="1">
    <citation type="submission" date="2020-02" db="EMBL/GenBank/DDBJ databases">
        <authorList>
            <person name="Meier V. D."/>
        </authorList>
    </citation>
    <scope>NUCLEOTIDE SEQUENCE</scope>
    <source>
        <strain evidence="2">AVDCRST_MAG08</strain>
    </source>
</reference>
<dbReference type="AlphaFoldDB" id="A0A6J4HSE9"/>
<feature type="region of interest" description="Disordered" evidence="1">
    <location>
        <begin position="1"/>
        <end position="40"/>
    </location>
</feature>
<gene>
    <name evidence="2" type="ORF">AVDCRST_MAG08-1089</name>
</gene>